<name>A0A6P1QSN8_9FLAO</name>
<dbReference type="Proteomes" id="UP000464318">
    <property type="component" value="Chromosome"/>
</dbReference>
<dbReference type="EMBL" id="CP029149">
    <property type="protein sequence ID" value="QHN64488.1"/>
    <property type="molecule type" value="Genomic_DNA"/>
</dbReference>
<accession>A0A6P1QSN8</accession>
<dbReference type="InterPro" id="IPR011467">
    <property type="entry name" value="DUF1573"/>
</dbReference>
<proteinExistence type="predicted"/>
<dbReference type="PANTHER" id="PTHR37833:SF1">
    <property type="entry name" value="SIGNAL PEPTIDE PROTEIN"/>
    <property type="match status" value="1"/>
</dbReference>
<evidence type="ECO:0000313" key="1">
    <source>
        <dbReference type="EMBL" id="QHN64488.1"/>
    </source>
</evidence>
<reference evidence="1 2" key="1">
    <citation type="submission" date="2018-04" db="EMBL/GenBank/DDBJ databases">
        <title>Characteristic and Complete Genome Sequencing of A Novel Member of Infective Endocarditis Causative Bacteria: Bergeyella cardium QL-PH.</title>
        <authorList>
            <person name="Pan H."/>
            <person name="Sun E."/>
            <person name="Zhang Y."/>
        </authorList>
    </citation>
    <scope>NUCLEOTIDE SEQUENCE [LARGE SCALE GENOMIC DNA]</scope>
    <source>
        <strain evidence="1 2">HPQL</strain>
    </source>
</reference>
<organism evidence="1 2">
    <name type="scientific">Bergeyella cardium</name>
    <dbReference type="NCBI Taxonomy" id="1585976"/>
    <lineage>
        <taxon>Bacteria</taxon>
        <taxon>Pseudomonadati</taxon>
        <taxon>Bacteroidota</taxon>
        <taxon>Flavobacteriia</taxon>
        <taxon>Flavobacteriales</taxon>
        <taxon>Weeksellaceae</taxon>
        <taxon>Bergeyella</taxon>
    </lineage>
</organism>
<keyword evidence="2" id="KW-1185">Reference proteome</keyword>
<gene>
    <name evidence="1" type="ORF">DBX24_00575</name>
</gene>
<protein>
    <submittedName>
        <fullName evidence="1">DUF1573 domain-containing protein</fullName>
    </submittedName>
</protein>
<sequence>MRKGFFIGLFIAGFTTIATAQTITFDKTIVDYGTIKKGSDGNREFVVKNTGEKPLIISNVKPACGCTTPTWTKEPIAPGKTGKISVHYNTNLVNPFKKVIEVFSNDPNNSRAVVYIQGIVEDTAKK</sequence>
<dbReference type="Gene3D" id="2.60.40.10">
    <property type="entry name" value="Immunoglobulins"/>
    <property type="match status" value="1"/>
</dbReference>
<dbReference type="Pfam" id="PF07610">
    <property type="entry name" value="DUF1573"/>
    <property type="match status" value="1"/>
</dbReference>
<dbReference type="AlphaFoldDB" id="A0A6P1QSN8"/>
<dbReference type="OrthoDB" id="826619at2"/>
<dbReference type="PANTHER" id="PTHR37833">
    <property type="entry name" value="LIPOPROTEIN-RELATED"/>
    <property type="match status" value="1"/>
</dbReference>
<evidence type="ECO:0000313" key="2">
    <source>
        <dbReference type="Proteomes" id="UP000464318"/>
    </source>
</evidence>
<dbReference type="KEGG" id="bcad:DBX24_00575"/>
<dbReference type="InterPro" id="IPR013783">
    <property type="entry name" value="Ig-like_fold"/>
</dbReference>
<dbReference type="RefSeq" id="WP_160223638.1">
    <property type="nucleotide sequence ID" value="NZ_CP029149.1"/>
</dbReference>